<sequence>MTVTLSYINLDTRADRREFFEEQTRRLGLDFKRQSAITPADLTPDEIARFCAAGQGIRPVELACIKSHLAMIEDFVSTGKALGAFFEDDALLSDTLPQFLEDYEDSGGFGYDLIRLDHARRVRLFPASQTTSTQIAIHEFRSTLTGAAGYLLTRDAALKLAAYNGWGDRVFDHALYDPFSRPGNLLTRANVNPALVVQFASRGESRENSGIGLSDIDPPPVRKIVSSHKPRHRIANTRTSISAFARGIRNALDHLILLPKGLKSTRVYFKGDSPYCQIDQKQPGGPVVEGKEGHIDKPSG</sequence>
<evidence type="ECO:0000259" key="2">
    <source>
        <dbReference type="Pfam" id="PF01755"/>
    </source>
</evidence>
<evidence type="ECO:0000313" key="3">
    <source>
        <dbReference type="EMBL" id="SDG88656.1"/>
    </source>
</evidence>
<name>A0A1G7XX89_9HYPH</name>
<dbReference type="CDD" id="cd06532">
    <property type="entry name" value="Glyco_transf_25"/>
    <property type="match status" value="1"/>
</dbReference>
<dbReference type="EMBL" id="FNCS01000011">
    <property type="protein sequence ID" value="SDG88656.1"/>
    <property type="molecule type" value="Genomic_DNA"/>
</dbReference>
<proteinExistence type="predicted"/>
<feature type="domain" description="Glycosyl transferase family 25" evidence="2">
    <location>
        <begin position="8"/>
        <end position="163"/>
    </location>
</feature>
<keyword evidence="3" id="KW-0808">Transferase</keyword>
<dbReference type="Proteomes" id="UP000199495">
    <property type="component" value="Unassembled WGS sequence"/>
</dbReference>
<dbReference type="InterPro" id="IPR002654">
    <property type="entry name" value="Glyco_trans_25"/>
</dbReference>
<organism evidence="3 4">
    <name type="scientific">Pelagibacterium luteolum</name>
    <dbReference type="NCBI Taxonomy" id="440168"/>
    <lineage>
        <taxon>Bacteria</taxon>
        <taxon>Pseudomonadati</taxon>
        <taxon>Pseudomonadota</taxon>
        <taxon>Alphaproteobacteria</taxon>
        <taxon>Hyphomicrobiales</taxon>
        <taxon>Devosiaceae</taxon>
        <taxon>Pelagibacterium</taxon>
    </lineage>
</organism>
<feature type="region of interest" description="Disordered" evidence="1">
    <location>
        <begin position="279"/>
        <end position="300"/>
    </location>
</feature>
<feature type="compositionally biased region" description="Basic and acidic residues" evidence="1">
    <location>
        <begin position="289"/>
        <end position="300"/>
    </location>
</feature>
<dbReference type="RefSeq" id="WP_090597574.1">
    <property type="nucleotide sequence ID" value="NZ_FNCS01000011.1"/>
</dbReference>
<gene>
    <name evidence="3" type="ORF">SAMN04487974_11152</name>
</gene>
<dbReference type="Pfam" id="PF01755">
    <property type="entry name" value="Glyco_transf_25"/>
    <property type="match status" value="1"/>
</dbReference>
<keyword evidence="4" id="KW-1185">Reference proteome</keyword>
<dbReference type="GO" id="GO:0016740">
    <property type="term" value="F:transferase activity"/>
    <property type="evidence" value="ECO:0007669"/>
    <property type="project" value="UniProtKB-KW"/>
</dbReference>
<dbReference type="OrthoDB" id="259382at2"/>
<evidence type="ECO:0000256" key="1">
    <source>
        <dbReference type="SAM" id="MobiDB-lite"/>
    </source>
</evidence>
<accession>A0A1G7XX89</accession>
<dbReference type="AlphaFoldDB" id="A0A1G7XX89"/>
<evidence type="ECO:0000313" key="4">
    <source>
        <dbReference type="Proteomes" id="UP000199495"/>
    </source>
</evidence>
<reference evidence="3 4" key="1">
    <citation type="submission" date="2016-10" db="EMBL/GenBank/DDBJ databases">
        <authorList>
            <person name="de Groot N.N."/>
        </authorList>
    </citation>
    <scope>NUCLEOTIDE SEQUENCE [LARGE SCALE GENOMIC DNA]</scope>
    <source>
        <strain evidence="3 4">CGMCC 1.10267</strain>
    </source>
</reference>
<protein>
    <submittedName>
        <fullName evidence="3">Glycosyltransferase involved in LPS biosynthesis, GR25 family</fullName>
    </submittedName>
</protein>